<comment type="caution">
    <text evidence="5">The sequence shown here is derived from an EMBL/GenBank/DDBJ whole genome shotgun (WGS) entry which is preliminary data.</text>
</comment>
<feature type="domain" description="HTH gntR-type" evidence="4">
    <location>
        <begin position="5"/>
        <end position="73"/>
    </location>
</feature>
<gene>
    <name evidence="5" type="ORF">QO005_002074</name>
</gene>
<accession>A0ABU0IBX3</accession>
<dbReference type="PROSITE" id="PS50949">
    <property type="entry name" value="HTH_GNTR"/>
    <property type="match status" value="1"/>
</dbReference>
<dbReference type="SUPFAM" id="SSF46785">
    <property type="entry name" value="Winged helix' DNA-binding domain"/>
    <property type="match status" value="1"/>
</dbReference>
<dbReference type="InterPro" id="IPR036390">
    <property type="entry name" value="WH_DNA-bd_sf"/>
</dbReference>
<dbReference type="RefSeq" id="WP_307157927.1">
    <property type="nucleotide sequence ID" value="NZ_JAUSWH010000005.1"/>
</dbReference>
<reference evidence="5 6" key="1">
    <citation type="submission" date="2023-07" db="EMBL/GenBank/DDBJ databases">
        <title>Genomic Encyclopedia of Type Strains, Phase IV (KMG-IV): sequencing the most valuable type-strain genomes for metagenomic binning, comparative biology and taxonomic classification.</title>
        <authorList>
            <person name="Goeker M."/>
        </authorList>
    </citation>
    <scope>NUCLEOTIDE SEQUENCE [LARGE SCALE GENOMIC DNA]</scope>
    <source>
        <strain evidence="5 6">DSM 100301</strain>
    </source>
</reference>
<dbReference type="CDD" id="cd07377">
    <property type="entry name" value="WHTH_GntR"/>
    <property type="match status" value="1"/>
</dbReference>
<name>A0ABU0IBX3_9HYPH</name>
<keyword evidence="6" id="KW-1185">Reference proteome</keyword>
<dbReference type="PANTHER" id="PTHR43537:SF5">
    <property type="entry name" value="UXU OPERON TRANSCRIPTIONAL REGULATOR"/>
    <property type="match status" value="1"/>
</dbReference>
<dbReference type="Proteomes" id="UP001235269">
    <property type="component" value="Unassembled WGS sequence"/>
</dbReference>
<dbReference type="InterPro" id="IPR000524">
    <property type="entry name" value="Tscrpt_reg_HTH_GntR"/>
</dbReference>
<evidence type="ECO:0000256" key="1">
    <source>
        <dbReference type="ARBA" id="ARBA00023015"/>
    </source>
</evidence>
<evidence type="ECO:0000256" key="2">
    <source>
        <dbReference type="ARBA" id="ARBA00023125"/>
    </source>
</evidence>
<dbReference type="Pfam" id="PF07729">
    <property type="entry name" value="FCD"/>
    <property type="match status" value="1"/>
</dbReference>
<dbReference type="SMART" id="SM00895">
    <property type="entry name" value="FCD"/>
    <property type="match status" value="1"/>
</dbReference>
<dbReference type="InterPro" id="IPR008920">
    <property type="entry name" value="TF_FadR/GntR_C"/>
</dbReference>
<keyword evidence="3" id="KW-0804">Transcription</keyword>
<dbReference type="InterPro" id="IPR036388">
    <property type="entry name" value="WH-like_DNA-bd_sf"/>
</dbReference>
<proteinExistence type="predicted"/>
<dbReference type="Gene3D" id="1.20.120.530">
    <property type="entry name" value="GntR ligand-binding domain-like"/>
    <property type="match status" value="1"/>
</dbReference>
<keyword evidence="5" id="KW-0670">Pyruvate</keyword>
<dbReference type="PANTHER" id="PTHR43537">
    <property type="entry name" value="TRANSCRIPTIONAL REGULATOR, GNTR FAMILY"/>
    <property type="match status" value="1"/>
</dbReference>
<dbReference type="EMBL" id="JAUSWH010000005">
    <property type="protein sequence ID" value="MDQ0455734.1"/>
    <property type="molecule type" value="Genomic_DNA"/>
</dbReference>
<organism evidence="5 6">
    <name type="scientific">Rhizobium paknamense</name>
    <dbReference type="NCBI Taxonomy" id="1206817"/>
    <lineage>
        <taxon>Bacteria</taxon>
        <taxon>Pseudomonadati</taxon>
        <taxon>Pseudomonadota</taxon>
        <taxon>Alphaproteobacteria</taxon>
        <taxon>Hyphomicrobiales</taxon>
        <taxon>Rhizobiaceae</taxon>
        <taxon>Rhizobium/Agrobacterium group</taxon>
        <taxon>Rhizobium</taxon>
    </lineage>
</organism>
<dbReference type="InterPro" id="IPR011711">
    <property type="entry name" value="GntR_C"/>
</dbReference>
<protein>
    <submittedName>
        <fullName evidence="5">GntR family transcriptional repressor for pyruvate dehydrogenase complex</fullName>
    </submittedName>
</protein>
<sequence length="276" mass="31066">MTLPRRLYQQIADQVRQLIQNGQYPPGSRLPAERDLAQMLGVSRPSLREALIALEIEGSIEIRIGSGIYVLAAGRPTIEARSPEGFQEKWEPVFRPEARNNEKSFQEKWEPVFRQETRNSKELERVRASMKHEPSLGESPTELMQARAVIESAVILRATAAMTDTVLEALRDILQTIRVEIGAGRKPIEQDRQFHLTIAEQAGNAVLAEIVANLFDERHSPMSDRIRGRFETPETWSMALAEHEAILAALEVRDPLAAQAAIHAHLTASGRRWLES</sequence>
<dbReference type="SMART" id="SM00345">
    <property type="entry name" value="HTH_GNTR"/>
    <property type="match status" value="1"/>
</dbReference>
<dbReference type="SUPFAM" id="SSF48008">
    <property type="entry name" value="GntR ligand-binding domain-like"/>
    <property type="match status" value="1"/>
</dbReference>
<evidence type="ECO:0000313" key="6">
    <source>
        <dbReference type="Proteomes" id="UP001235269"/>
    </source>
</evidence>
<dbReference type="Pfam" id="PF00392">
    <property type="entry name" value="GntR"/>
    <property type="match status" value="1"/>
</dbReference>
<evidence type="ECO:0000259" key="4">
    <source>
        <dbReference type="PROSITE" id="PS50949"/>
    </source>
</evidence>
<keyword evidence="2" id="KW-0238">DNA-binding</keyword>
<dbReference type="Gene3D" id="1.10.10.10">
    <property type="entry name" value="Winged helix-like DNA-binding domain superfamily/Winged helix DNA-binding domain"/>
    <property type="match status" value="1"/>
</dbReference>
<evidence type="ECO:0000256" key="3">
    <source>
        <dbReference type="ARBA" id="ARBA00023163"/>
    </source>
</evidence>
<keyword evidence="1" id="KW-0805">Transcription regulation</keyword>
<evidence type="ECO:0000313" key="5">
    <source>
        <dbReference type="EMBL" id="MDQ0455734.1"/>
    </source>
</evidence>
<dbReference type="PRINTS" id="PR00035">
    <property type="entry name" value="HTHGNTR"/>
</dbReference>